<dbReference type="Proteomes" id="UP000237673">
    <property type="component" value="Chromosome"/>
</dbReference>
<proteinExistence type="predicted"/>
<dbReference type="GeneID" id="84630383"/>
<gene>
    <name evidence="1" type="ORF">C2E16_06115</name>
</gene>
<reference evidence="1 2" key="1">
    <citation type="submission" date="2018-01" db="EMBL/GenBank/DDBJ databases">
        <title>Complete and assembled Genome of Pantoea calida DSM22759T.</title>
        <authorList>
            <person name="Stevens M.J.A."/>
            <person name="Zurfluh K."/>
            <person name="Stephan R."/>
        </authorList>
    </citation>
    <scope>NUCLEOTIDE SEQUENCE [LARGE SCALE GENOMIC DNA]</scope>
    <source>
        <strain evidence="1 2">DSM 22759</strain>
    </source>
</reference>
<evidence type="ECO:0000313" key="1">
    <source>
        <dbReference type="EMBL" id="AUY24530.1"/>
    </source>
</evidence>
<keyword evidence="2" id="KW-1185">Reference proteome</keyword>
<accession>A0ABM6RZ38</accession>
<sequence>MNLRMEVRKWVSGHIEGIIEAARFHNAETVRIGMTGEGIRPNYQLITDKNSLIAINGINHQPFSRVSEFDEKRISKAYSIEQLINMRVWGGFVEAENFE</sequence>
<dbReference type="RefSeq" id="WP_084970569.1">
    <property type="nucleotide sequence ID" value="NZ_CAXOMJ010000010.1"/>
</dbReference>
<protein>
    <submittedName>
        <fullName evidence="1">Uncharacterized protein</fullName>
    </submittedName>
</protein>
<organism evidence="1 2">
    <name type="scientific">Mixta calida</name>
    <dbReference type="NCBI Taxonomy" id="665913"/>
    <lineage>
        <taxon>Bacteria</taxon>
        <taxon>Pseudomonadati</taxon>
        <taxon>Pseudomonadota</taxon>
        <taxon>Gammaproteobacteria</taxon>
        <taxon>Enterobacterales</taxon>
        <taxon>Erwiniaceae</taxon>
        <taxon>Mixta</taxon>
    </lineage>
</organism>
<dbReference type="EMBL" id="CP026378">
    <property type="protein sequence ID" value="AUY24530.1"/>
    <property type="molecule type" value="Genomic_DNA"/>
</dbReference>
<evidence type="ECO:0000313" key="2">
    <source>
        <dbReference type="Proteomes" id="UP000237673"/>
    </source>
</evidence>
<name>A0ABM6RZ38_9GAMM</name>